<protein>
    <recommendedName>
        <fullName evidence="5">CLAVATA3/ESR (CLE)-related protein</fullName>
    </recommendedName>
</protein>
<evidence type="ECO:0000313" key="3">
    <source>
        <dbReference type="EMBL" id="CAK9325242.1"/>
    </source>
</evidence>
<sequence length="87" mass="9564">MSILRNPIFFTIRSAMGAAIIRIMNFFFLCFIIVIILLPFLSFGASSSPGGFMESAREALMASLHRQGGKPSQVQRISPGGPDQQHH</sequence>
<accession>A0ABP0YZA1</accession>
<evidence type="ECO:0008006" key="5">
    <source>
        <dbReference type="Google" id="ProtNLM"/>
    </source>
</evidence>
<evidence type="ECO:0000313" key="4">
    <source>
        <dbReference type="Proteomes" id="UP001642487"/>
    </source>
</evidence>
<reference evidence="3 4" key="1">
    <citation type="submission" date="2024-03" db="EMBL/GenBank/DDBJ databases">
        <authorList>
            <person name="Gkanogiannis A."/>
            <person name="Becerra Lopez-Lavalle L."/>
        </authorList>
    </citation>
    <scope>NUCLEOTIDE SEQUENCE [LARGE SCALE GENOMIC DNA]</scope>
</reference>
<name>A0ABP0YZA1_9ROSI</name>
<feature type="region of interest" description="Disordered" evidence="1">
    <location>
        <begin position="64"/>
        <end position="87"/>
    </location>
</feature>
<gene>
    <name evidence="3" type="ORF">CITCOLO1_LOCUS17500</name>
</gene>
<dbReference type="EMBL" id="OZ021741">
    <property type="protein sequence ID" value="CAK9325242.1"/>
    <property type="molecule type" value="Genomic_DNA"/>
</dbReference>
<proteinExistence type="predicted"/>
<keyword evidence="2" id="KW-0812">Transmembrane</keyword>
<evidence type="ECO:0000256" key="2">
    <source>
        <dbReference type="SAM" id="Phobius"/>
    </source>
</evidence>
<organism evidence="3 4">
    <name type="scientific">Citrullus colocynthis</name>
    <name type="common">colocynth</name>
    <dbReference type="NCBI Taxonomy" id="252529"/>
    <lineage>
        <taxon>Eukaryota</taxon>
        <taxon>Viridiplantae</taxon>
        <taxon>Streptophyta</taxon>
        <taxon>Embryophyta</taxon>
        <taxon>Tracheophyta</taxon>
        <taxon>Spermatophyta</taxon>
        <taxon>Magnoliopsida</taxon>
        <taxon>eudicotyledons</taxon>
        <taxon>Gunneridae</taxon>
        <taxon>Pentapetalae</taxon>
        <taxon>rosids</taxon>
        <taxon>fabids</taxon>
        <taxon>Cucurbitales</taxon>
        <taxon>Cucurbitaceae</taxon>
        <taxon>Benincaseae</taxon>
        <taxon>Citrullus</taxon>
    </lineage>
</organism>
<keyword evidence="4" id="KW-1185">Reference proteome</keyword>
<dbReference type="Proteomes" id="UP001642487">
    <property type="component" value="Chromosome 7"/>
</dbReference>
<evidence type="ECO:0000256" key="1">
    <source>
        <dbReference type="SAM" id="MobiDB-lite"/>
    </source>
</evidence>
<feature type="transmembrane region" description="Helical" evidence="2">
    <location>
        <begin position="20"/>
        <end position="43"/>
    </location>
</feature>
<keyword evidence="2" id="KW-1133">Transmembrane helix</keyword>
<keyword evidence="2" id="KW-0472">Membrane</keyword>